<evidence type="ECO:0000256" key="1">
    <source>
        <dbReference type="ARBA" id="ARBA00022670"/>
    </source>
</evidence>
<evidence type="ECO:0000313" key="8">
    <source>
        <dbReference type="Proteomes" id="UP001529235"/>
    </source>
</evidence>
<name>A0ABD4Z5R2_9CREN</name>
<sequence length="121" mass="14046">MNSHIERIFFGIGKIEVSAYRIVDIIECKNIAKNPETEFLADPMCMYNVYKQAEGKGLEIIALIHSHPADPVPSNLDLKNMRLWEVPWIIINNVKGSYKAWTYNKEKGLEEIEIVEEDYFN</sequence>
<accession>A0ABD4Z5R2</accession>
<keyword evidence="5" id="KW-0482">Metalloprotease</keyword>
<evidence type="ECO:0000256" key="4">
    <source>
        <dbReference type="ARBA" id="ARBA00022833"/>
    </source>
</evidence>
<protein>
    <submittedName>
        <fullName evidence="7">Mov34/MPN/PAD-1 family protein</fullName>
    </submittedName>
</protein>
<keyword evidence="2" id="KW-0479">Metal-binding</keyword>
<dbReference type="PANTHER" id="PTHR34858:SF1">
    <property type="entry name" value="CYSO-CYSTEINE PEPTIDASE"/>
    <property type="match status" value="1"/>
</dbReference>
<proteinExistence type="predicted"/>
<keyword evidence="4" id="KW-0862">Zinc</keyword>
<comment type="caution">
    <text evidence="7">The sequence shown here is derived from an EMBL/GenBank/DDBJ whole genome shotgun (WGS) entry which is preliminary data.</text>
</comment>
<keyword evidence="8" id="KW-1185">Reference proteome</keyword>
<dbReference type="EMBL" id="JASNVW010000001">
    <property type="protein sequence ID" value="MDK6028307.1"/>
    <property type="molecule type" value="Genomic_DNA"/>
</dbReference>
<dbReference type="PANTHER" id="PTHR34858">
    <property type="entry name" value="CYSO-CYSTEINE PEPTIDASE"/>
    <property type="match status" value="1"/>
</dbReference>
<dbReference type="Proteomes" id="UP001529235">
    <property type="component" value="Unassembled WGS sequence"/>
</dbReference>
<evidence type="ECO:0000256" key="3">
    <source>
        <dbReference type="ARBA" id="ARBA00022801"/>
    </source>
</evidence>
<dbReference type="SUPFAM" id="SSF102712">
    <property type="entry name" value="JAB1/MPN domain"/>
    <property type="match status" value="1"/>
</dbReference>
<dbReference type="Pfam" id="PF14464">
    <property type="entry name" value="Prok-JAB"/>
    <property type="match status" value="1"/>
</dbReference>
<dbReference type="AlphaFoldDB" id="A0ABD4Z5R2"/>
<keyword evidence="3" id="KW-0378">Hydrolase</keyword>
<organism evidence="7 8">
    <name type="scientific">Ignisphaera cupida</name>
    <dbReference type="NCBI Taxonomy" id="3050454"/>
    <lineage>
        <taxon>Archaea</taxon>
        <taxon>Thermoproteota</taxon>
        <taxon>Thermoprotei</taxon>
        <taxon>Desulfurococcales</taxon>
        <taxon>Desulfurococcaceae</taxon>
        <taxon>Ignisphaera</taxon>
    </lineage>
</organism>
<dbReference type="InterPro" id="IPR051929">
    <property type="entry name" value="VirAsm_ModProt"/>
</dbReference>
<evidence type="ECO:0000313" key="7">
    <source>
        <dbReference type="EMBL" id="MDK6028307.1"/>
    </source>
</evidence>
<dbReference type="Gene3D" id="3.40.140.10">
    <property type="entry name" value="Cytidine Deaminase, domain 2"/>
    <property type="match status" value="1"/>
</dbReference>
<dbReference type="GO" id="GO:0006508">
    <property type="term" value="P:proteolysis"/>
    <property type="evidence" value="ECO:0007669"/>
    <property type="project" value="UniProtKB-KW"/>
</dbReference>
<reference evidence="7 8" key="1">
    <citation type="submission" date="2023-05" db="EMBL/GenBank/DDBJ databases">
        <title>A new hyperthermophilic archaea 'Ignisphaera cupida' sp. nov. and description of the family 'Ignisphaeraceae' fam. nov.</title>
        <authorList>
            <person name="Podosokorskaya O.A."/>
            <person name="Elcheninov A.G."/>
            <person name="Klukina A."/>
            <person name="Merkel A.Y."/>
        </authorList>
    </citation>
    <scope>NUCLEOTIDE SEQUENCE [LARGE SCALE GENOMIC DNA]</scope>
    <source>
        <strain evidence="7 8">4213-co</strain>
    </source>
</reference>
<dbReference type="GO" id="GO:0008237">
    <property type="term" value="F:metallopeptidase activity"/>
    <property type="evidence" value="ECO:0007669"/>
    <property type="project" value="UniProtKB-KW"/>
</dbReference>
<evidence type="ECO:0000256" key="2">
    <source>
        <dbReference type="ARBA" id="ARBA00022723"/>
    </source>
</evidence>
<dbReference type="InterPro" id="IPR028090">
    <property type="entry name" value="JAB_dom_prok"/>
</dbReference>
<keyword evidence="1" id="KW-0645">Protease</keyword>
<evidence type="ECO:0000256" key="5">
    <source>
        <dbReference type="ARBA" id="ARBA00023049"/>
    </source>
</evidence>
<dbReference type="RefSeq" id="WP_285273274.1">
    <property type="nucleotide sequence ID" value="NZ_JASNVW010000001.1"/>
</dbReference>
<feature type="domain" description="JAB" evidence="6">
    <location>
        <begin position="13"/>
        <end position="102"/>
    </location>
</feature>
<dbReference type="GO" id="GO:0046872">
    <property type="term" value="F:metal ion binding"/>
    <property type="evidence" value="ECO:0007669"/>
    <property type="project" value="UniProtKB-KW"/>
</dbReference>
<gene>
    <name evidence="7" type="ORF">QPL79_02885</name>
</gene>
<evidence type="ECO:0000259" key="6">
    <source>
        <dbReference type="Pfam" id="PF14464"/>
    </source>
</evidence>